<proteinExistence type="predicted"/>
<keyword evidence="4" id="KW-1185">Reference proteome</keyword>
<sequence length="617" mass="69309">MSTFDSTKTQLTELLSKVVTGKLQLPDFQRGWVWDDEHIRSLLVSIARSFPIGAVMLLETGGETRFQVRPVEGVELPPNSMGLAEELILDGQQRLTSLTQVLKFGKPVSTRDAKKRELHLHYYFDIERALQGAEALADAIVAVDEERTLRSDFGRKIELDLSTREKEIEAFHFPCSQIVNSDDWEQLLSEKAPDKLARFMKFRRQVVEPFRSYMLPVIKLKKETSKEAVCLVFEKVNTGGVPLSVFELVTATWAADGFNLRDDWFGARGNPGGRQARLSKRRLLRDLQPTDFLQGVSLLYSSERRAQDLAAGRSGKDAASVTAKREHILEMPLAAYQKWAEPLTQGFEEAERFLRSEGFHHPKFLPYRTQLTPLAAVLARLGERWLEPQIRTKLARWFWCGVFGELYGGAVETRIALDVQQLMAWIASSSEPEPATVQAAGFNPNRLDTLRSRTSAAYRGLYVLIQREGACDFFWKARMVDLDLDDAKLDIHHIFPKKWCLDRGISPHVFNAIVNKTAISYKANRMIGGKAPSLYLKQIQDHAQVQIKDAAMDDILKSHAVDPALLRADSFEPFYAARKAALLGLVERAMGKASSEASPVTADDGDADDEEDGEAAA</sequence>
<dbReference type="OrthoDB" id="9798761at2"/>
<dbReference type="PANTHER" id="PTHR37292:SF2">
    <property type="entry name" value="DUF262 DOMAIN-CONTAINING PROTEIN"/>
    <property type="match status" value="1"/>
</dbReference>
<evidence type="ECO:0000313" key="4">
    <source>
        <dbReference type="Proteomes" id="UP000282656"/>
    </source>
</evidence>
<comment type="caution">
    <text evidence="3">The sequence shown here is derived from an EMBL/GenBank/DDBJ whole genome shotgun (WGS) entry which is preliminary data.</text>
</comment>
<evidence type="ECO:0000313" key="3">
    <source>
        <dbReference type="EMBL" id="RKH61200.1"/>
    </source>
</evidence>
<protein>
    <submittedName>
        <fullName evidence="3">DUF262 domain-containing protein</fullName>
    </submittedName>
</protein>
<dbReference type="InterPro" id="IPR004919">
    <property type="entry name" value="GmrSD_N"/>
</dbReference>
<feature type="domain" description="GmrSD restriction endonucleases N-terminal" evidence="2">
    <location>
        <begin position="12"/>
        <end position="251"/>
    </location>
</feature>
<name>A0A3A8Q2N3_9BACT</name>
<feature type="compositionally biased region" description="Acidic residues" evidence="1">
    <location>
        <begin position="603"/>
        <end position="617"/>
    </location>
</feature>
<dbReference type="Proteomes" id="UP000282656">
    <property type="component" value="Unassembled WGS sequence"/>
</dbReference>
<dbReference type="Pfam" id="PF03235">
    <property type="entry name" value="GmrSD_N"/>
    <property type="match status" value="1"/>
</dbReference>
<dbReference type="AlphaFoldDB" id="A0A3A8Q2N3"/>
<dbReference type="RefSeq" id="WP_121771467.1">
    <property type="nucleotide sequence ID" value="NZ_RAWM01000133.1"/>
</dbReference>
<accession>A0A3A8Q2N3</accession>
<reference evidence="4" key="1">
    <citation type="submission" date="2018-09" db="EMBL/GenBank/DDBJ databases">
        <authorList>
            <person name="Livingstone P.G."/>
            <person name="Whitworth D.E."/>
        </authorList>
    </citation>
    <scope>NUCLEOTIDE SEQUENCE [LARGE SCALE GENOMIC DNA]</scope>
    <source>
        <strain evidence="4">AB047A</strain>
    </source>
</reference>
<feature type="region of interest" description="Disordered" evidence="1">
    <location>
        <begin position="592"/>
        <end position="617"/>
    </location>
</feature>
<evidence type="ECO:0000259" key="2">
    <source>
        <dbReference type="Pfam" id="PF03235"/>
    </source>
</evidence>
<gene>
    <name evidence="3" type="ORF">D7X96_32100</name>
</gene>
<organism evidence="3 4">
    <name type="scientific">Corallococcus interemptor</name>
    <dbReference type="NCBI Taxonomy" id="2316720"/>
    <lineage>
        <taxon>Bacteria</taxon>
        <taxon>Pseudomonadati</taxon>
        <taxon>Myxococcota</taxon>
        <taxon>Myxococcia</taxon>
        <taxon>Myxococcales</taxon>
        <taxon>Cystobacterineae</taxon>
        <taxon>Myxococcaceae</taxon>
        <taxon>Corallococcus</taxon>
    </lineage>
</organism>
<evidence type="ECO:0000256" key="1">
    <source>
        <dbReference type="SAM" id="MobiDB-lite"/>
    </source>
</evidence>
<dbReference type="PANTHER" id="PTHR37292">
    <property type="entry name" value="VNG6097C"/>
    <property type="match status" value="1"/>
</dbReference>
<dbReference type="EMBL" id="RAWM01000133">
    <property type="protein sequence ID" value="RKH61200.1"/>
    <property type="molecule type" value="Genomic_DNA"/>
</dbReference>